<dbReference type="CDD" id="cd00093">
    <property type="entry name" value="HTH_XRE"/>
    <property type="match status" value="1"/>
</dbReference>
<proteinExistence type="predicted"/>
<dbReference type="EMBL" id="DWUX01000143">
    <property type="protein sequence ID" value="HJD39953.1"/>
    <property type="molecule type" value="Genomic_DNA"/>
</dbReference>
<evidence type="ECO:0000313" key="2">
    <source>
        <dbReference type="EMBL" id="HJD39953.1"/>
    </source>
</evidence>
<dbReference type="InterPro" id="IPR001387">
    <property type="entry name" value="Cro/C1-type_HTH"/>
</dbReference>
<dbReference type="PROSITE" id="PS50943">
    <property type="entry name" value="HTH_CROC1"/>
    <property type="match status" value="1"/>
</dbReference>
<accession>A0A9D2RBA8</accession>
<comment type="caution">
    <text evidence="2">The sequence shown here is derived from an EMBL/GenBank/DDBJ whole genome shotgun (WGS) entry which is preliminary data.</text>
</comment>
<reference evidence="2" key="2">
    <citation type="submission" date="2021-04" db="EMBL/GenBank/DDBJ databases">
        <authorList>
            <person name="Gilroy R."/>
        </authorList>
    </citation>
    <scope>NUCLEOTIDE SEQUENCE</scope>
    <source>
        <strain evidence="2">ChiW19-6364</strain>
    </source>
</reference>
<sequence length="46" mass="5426">MENKKTFGSYIFQRRRELGMTQKDLAEKLYVTESAVSKWERGGSLR</sequence>
<gene>
    <name evidence="2" type="ORF">H9913_07970</name>
</gene>
<organism evidence="2 3">
    <name type="scientific">Candidatus Blautia stercoripullorum</name>
    <dbReference type="NCBI Taxonomy" id="2838502"/>
    <lineage>
        <taxon>Bacteria</taxon>
        <taxon>Bacillati</taxon>
        <taxon>Bacillota</taxon>
        <taxon>Clostridia</taxon>
        <taxon>Lachnospirales</taxon>
        <taxon>Lachnospiraceae</taxon>
        <taxon>Blautia</taxon>
    </lineage>
</organism>
<dbReference type="Pfam" id="PF01381">
    <property type="entry name" value="HTH_3"/>
    <property type="match status" value="1"/>
</dbReference>
<dbReference type="SUPFAM" id="SSF47413">
    <property type="entry name" value="lambda repressor-like DNA-binding domains"/>
    <property type="match status" value="1"/>
</dbReference>
<dbReference type="AlphaFoldDB" id="A0A9D2RBA8"/>
<reference evidence="2" key="1">
    <citation type="journal article" date="2021" name="PeerJ">
        <title>Extensive microbial diversity within the chicken gut microbiome revealed by metagenomics and culture.</title>
        <authorList>
            <person name="Gilroy R."/>
            <person name="Ravi A."/>
            <person name="Getino M."/>
            <person name="Pursley I."/>
            <person name="Horton D.L."/>
            <person name="Alikhan N.F."/>
            <person name="Baker D."/>
            <person name="Gharbi K."/>
            <person name="Hall N."/>
            <person name="Watson M."/>
            <person name="Adriaenssens E.M."/>
            <person name="Foster-Nyarko E."/>
            <person name="Jarju S."/>
            <person name="Secka A."/>
            <person name="Antonio M."/>
            <person name="Oren A."/>
            <person name="Chaudhuri R.R."/>
            <person name="La Ragione R."/>
            <person name="Hildebrand F."/>
            <person name="Pallen M.J."/>
        </authorList>
    </citation>
    <scope>NUCLEOTIDE SEQUENCE</scope>
    <source>
        <strain evidence="2">ChiW19-6364</strain>
    </source>
</reference>
<dbReference type="InterPro" id="IPR010982">
    <property type="entry name" value="Lambda_DNA-bd_dom_sf"/>
</dbReference>
<evidence type="ECO:0000259" key="1">
    <source>
        <dbReference type="PROSITE" id="PS50943"/>
    </source>
</evidence>
<feature type="domain" description="HTH cro/C1-type" evidence="1">
    <location>
        <begin position="13"/>
        <end position="42"/>
    </location>
</feature>
<dbReference type="Proteomes" id="UP000823850">
    <property type="component" value="Unassembled WGS sequence"/>
</dbReference>
<dbReference type="GO" id="GO:0003677">
    <property type="term" value="F:DNA binding"/>
    <property type="evidence" value="ECO:0007669"/>
    <property type="project" value="InterPro"/>
</dbReference>
<protein>
    <submittedName>
        <fullName evidence="2">Helix-turn-helix transcriptional regulator</fullName>
    </submittedName>
</protein>
<evidence type="ECO:0000313" key="3">
    <source>
        <dbReference type="Proteomes" id="UP000823850"/>
    </source>
</evidence>
<dbReference type="Gene3D" id="1.10.260.40">
    <property type="entry name" value="lambda repressor-like DNA-binding domains"/>
    <property type="match status" value="1"/>
</dbReference>
<name>A0A9D2RBA8_9FIRM</name>